<dbReference type="Proteomes" id="UP000433309">
    <property type="component" value="Unassembled WGS sequence"/>
</dbReference>
<dbReference type="EMBL" id="WKJK01000004">
    <property type="protein sequence ID" value="MRW90109.1"/>
    <property type="molecule type" value="Genomic_DNA"/>
</dbReference>
<reference evidence="1 2" key="1">
    <citation type="submission" date="2019-11" db="EMBL/GenBank/DDBJ databases">
        <title>Novel species isolated from a subtropical stream in China.</title>
        <authorList>
            <person name="Lu H."/>
        </authorList>
    </citation>
    <scope>NUCLEOTIDE SEQUENCE [LARGE SCALE GENOMIC DNA]</scope>
    <source>
        <strain evidence="1 2">FT80W</strain>
    </source>
</reference>
<evidence type="ECO:0008006" key="3">
    <source>
        <dbReference type="Google" id="ProtNLM"/>
    </source>
</evidence>
<evidence type="ECO:0000313" key="1">
    <source>
        <dbReference type="EMBL" id="MRW90109.1"/>
    </source>
</evidence>
<dbReference type="RefSeq" id="WP_154375266.1">
    <property type="nucleotide sequence ID" value="NZ_WKJK01000004.1"/>
</dbReference>
<proteinExistence type="predicted"/>
<evidence type="ECO:0000313" key="2">
    <source>
        <dbReference type="Proteomes" id="UP000433309"/>
    </source>
</evidence>
<protein>
    <recommendedName>
        <fullName evidence="3">Cysteine-rich CWC family protein</fullName>
    </recommendedName>
</protein>
<dbReference type="InterPro" id="IPR032720">
    <property type="entry name" value="Cys_rich_CWC"/>
</dbReference>
<comment type="caution">
    <text evidence="1">The sequence shown here is derived from an EMBL/GenBank/DDBJ whole genome shotgun (WGS) entry which is preliminary data.</text>
</comment>
<accession>A0A6I2L1F9</accession>
<sequence length="66" mass="6990">MSICTRCGAPFSCAMRDADPATPAAPCWCTYLPPVVAVPAATDVGCWCPDCLKQHITQNVTSPPHD</sequence>
<gene>
    <name evidence="1" type="ORF">GJ699_08950</name>
</gene>
<organism evidence="1 2">
    <name type="scientific">Duganella guangzhouensis</name>
    <dbReference type="NCBI Taxonomy" id="2666084"/>
    <lineage>
        <taxon>Bacteria</taxon>
        <taxon>Pseudomonadati</taxon>
        <taxon>Pseudomonadota</taxon>
        <taxon>Betaproteobacteria</taxon>
        <taxon>Burkholderiales</taxon>
        <taxon>Oxalobacteraceae</taxon>
        <taxon>Telluria group</taxon>
        <taxon>Duganella</taxon>
    </lineage>
</organism>
<dbReference type="AlphaFoldDB" id="A0A6I2L1F9"/>
<dbReference type="Pfam" id="PF14375">
    <property type="entry name" value="Cys_rich_CWC"/>
    <property type="match status" value="1"/>
</dbReference>
<keyword evidence="2" id="KW-1185">Reference proteome</keyword>
<name>A0A6I2L1F9_9BURK</name>